<name>A0A8A1LNY4_AJEC8</name>
<accession>A0A8A1LNY4</accession>
<dbReference type="VEuPathDB" id="FungiDB:I7I53_01058"/>
<dbReference type="Proteomes" id="UP000663419">
    <property type="component" value="Chromosome 3"/>
</dbReference>
<dbReference type="EMBL" id="CP069104">
    <property type="protein sequence ID" value="QSS53712.1"/>
    <property type="molecule type" value="Genomic_DNA"/>
</dbReference>
<reference evidence="1" key="1">
    <citation type="submission" date="2021-01" db="EMBL/GenBank/DDBJ databases">
        <title>Chromosome-level genome assembly of a human fungal pathogen reveals clustering of transcriptionally co-regulated genes.</title>
        <authorList>
            <person name="Voorhies M."/>
            <person name="Cohen S."/>
            <person name="Shea T.P."/>
            <person name="Petrus S."/>
            <person name="Munoz J.F."/>
            <person name="Poplawski S."/>
            <person name="Goldman W.E."/>
            <person name="Michael T."/>
            <person name="Cuomo C.A."/>
            <person name="Sil A."/>
            <person name="Beyhan S."/>
        </authorList>
    </citation>
    <scope>NUCLEOTIDE SEQUENCE</scope>
    <source>
        <strain evidence="1">H88</strain>
    </source>
</reference>
<dbReference type="AlphaFoldDB" id="A0A8A1LNY4"/>
<evidence type="ECO:0000313" key="1">
    <source>
        <dbReference type="EMBL" id="QSS53712.1"/>
    </source>
</evidence>
<proteinExistence type="predicted"/>
<organism evidence="1 2">
    <name type="scientific">Ajellomyces capsulatus (strain H88)</name>
    <name type="common">Darling's disease fungus</name>
    <name type="synonym">Histoplasma capsulatum</name>
    <dbReference type="NCBI Taxonomy" id="544711"/>
    <lineage>
        <taxon>Eukaryota</taxon>
        <taxon>Fungi</taxon>
        <taxon>Dikarya</taxon>
        <taxon>Ascomycota</taxon>
        <taxon>Pezizomycotina</taxon>
        <taxon>Eurotiomycetes</taxon>
        <taxon>Eurotiomycetidae</taxon>
        <taxon>Onygenales</taxon>
        <taxon>Ajellomycetaceae</taxon>
        <taxon>Histoplasma</taxon>
    </lineage>
</organism>
<sequence>MTKGTIGKFCRNSITVVWWIAKEKQGISLRHVILLFGDGKGLPGRYSGITNRRTRLKVSPVVIWI</sequence>
<gene>
    <name evidence="1" type="ORF">I7I53_01058</name>
</gene>
<protein>
    <submittedName>
        <fullName evidence="1">Uncharacterized protein</fullName>
    </submittedName>
</protein>
<evidence type="ECO:0000313" key="2">
    <source>
        <dbReference type="Proteomes" id="UP000663419"/>
    </source>
</evidence>